<reference evidence="1" key="1">
    <citation type="submission" date="2023-11" db="EMBL/GenBank/DDBJ databases">
        <title>Genome assemblies of two species of porcelain crab, Petrolisthes cinctipes and Petrolisthes manimaculis (Anomura: Porcellanidae).</title>
        <authorList>
            <person name="Angst P."/>
        </authorList>
    </citation>
    <scope>NUCLEOTIDE SEQUENCE</scope>
    <source>
        <strain evidence="1">PB745_02</strain>
        <tissue evidence="1">Gill</tissue>
    </source>
</reference>
<name>A0AAE1NX86_9EUCA</name>
<keyword evidence="2" id="KW-1185">Reference proteome</keyword>
<organism evidence="1 2">
    <name type="scientific">Petrolisthes manimaculis</name>
    <dbReference type="NCBI Taxonomy" id="1843537"/>
    <lineage>
        <taxon>Eukaryota</taxon>
        <taxon>Metazoa</taxon>
        <taxon>Ecdysozoa</taxon>
        <taxon>Arthropoda</taxon>
        <taxon>Crustacea</taxon>
        <taxon>Multicrustacea</taxon>
        <taxon>Malacostraca</taxon>
        <taxon>Eumalacostraca</taxon>
        <taxon>Eucarida</taxon>
        <taxon>Decapoda</taxon>
        <taxon>Pleocyemata</taxon>
        <taxon>Anomura</taxon>
        <taxon>Galatheoidea</taxon>
        <taxon>Porcellanidae</taxon>
        <taxon>Petrolisthes</taxon>
    </lineage>
</organism>
<protein>
    <submittedName>
        <fullName evidence="1">Uncharacterized protein</fullName>
    </submittedName>
</protein>
<comment type="caution">
    <text evidence="1">The sequence shown here is derived from an EMBL/GenBank/DDBJ whole genome shotgun (WGS) entry which is preliminary data.</text>
</comment>
<dbReference type="AlphaFoldDB" id="A0AAE1NX86"/>
<dbReference type="EMBL" id="JAWZYT010003573">
    <property type="protein sequence ID" value="KAK4297763.1"/>
    <property type="molecule type" value="Genomic_DNA"/>
</dbReference>
<gene>
    <name evidence="1" type="ORF">Pmani_029824</name>
</gene>
<evidence type="ECO:0000313" key="2">
    <source>
        <dbReference type="Proteomes" id="UP001292094"/>
    </source>
</evidence>
<evidence type="ECO:0000313" key="1">
    <source>
        <dbReference type="EMBL" id="KAK4297763.1"/>
    </source>
</evidence>
<proteinExistence type="predicted"/>
<accession>A0AAE1NX86</accession>
<dbReference type="Proteomes" id="UP001292094">
    <property type="component" value="Unassembled WGS sequence"/>
</dbReference>
<sequence>MAGALNEMCRVLEGGRAARVLPGYHITGAEASPPPSTSAHLPRLDNITRWLLGSCHPPDQVTSPHLSLVHTVSHALLPQTRPLTPHLFPCPTPPSPSLKPIIPMPHSPSLKPIIPMPLQPIPLAKLHALLPDLYLPCPTPSNPH</sequence>